<organism evidence="1 2">
    <name type="scientific">Desulfosarcina ovata subsp. sediminis</name>
    <dbReference type="NCBI Taxonomy" id="885957"/>
    <lineage>
        <taxon>Bacteria</taxon>
        <taxon>Pseudomonadati</taxon>
        <taxon>Thermodesulfobacteriota</taxon>
        <taxon>Desulfobacteria</taxon>
        <taxon>Desulfobacterales</taxon>
        <taxon>Desulfosarcinaceae</taxon>
        <taxon>Desulfosarcina</taxon>
    </lineage>
</organism>
<dbReference type="RefSeq" id="WP_155325463.1">
    <property type="nucleotide sequence ID" value="NZ_AP021876.1"/>
</dbReference>
<dbReference type="KEGG" id="dov:DSCO28_65880"/>
<accession>A0A5K8A0I6</accession>
<evidence type="ECO:0000313" key="1">
    <source>
        <dbReference type="EMBL" id="BBO86022.1"/>
    </source>
</evidence>
<gene>
    <name evidence="1" type="ORF">DSCO28_65880</name>
</gene>
<proteinExistence type="predicted"/>
<evidence type="ECO:0000313" key="2">
    <source>
        <dbReference type="Proteomes" id="UP000425960"/>
    </source>
</evidence>
<dbReference type="Proteomes" id="UP000425960">
    <property type="component" value="Chromosome"/>
</dbReference>
<dbReference type="AlphaFoldDB" id="A0A5K8A0I6"/>
<protein>
    <submittedName>
        <fullName evidence="1">Uncharacterized protein</fullName>
    </submittedName>
</protein>
<dbReference type="EMBL" id="AP021876">
    <property type="protein sequence ID" value="BBO86022.1"/>
    <property type="molecule type" value="Genomic_DNA"/>
</dbReference>
<name>A0A5K8A0I6_9BACT</name>
<reference evidence="1 2" key="1">
    <citation type="submission" date="2019-11" db="EMBL/GenBank/DDBJ databases">
        <title>Comparative genomics of hydrocarbon-degrading Desulfosarcina strains.</title>
        <authorList>
            <person name="Watanabe M."/>
            <person name="Kojima H."/>
            <person name="Fukui M."/>
        </authorList>
    </citation>
    <scope>NUCLEOTIDE SEQUENCE [LARGE SCALE GENOMIC DNA]</scope>
    <source>
        <strain evidence="1 2">28bB2T</strain>
    </source>
</reference>
<sequence length="238" mass="27174">MKRKIEEMLLAIVLITFSILSAGTAAQAQSLYEEYTIATKENLEEESREMGRELTRLFNHKNINARQQDIDASEYVSNLKKMIIYASKLSTYSEYDQDLSFARDKEVFKGLPETREETSAGEGQKERKVFIGKKYKRMKQNAEDEIATYVDLMVLSLDTCEILSQNDFSGFLERESTRNRINGLMTGKNYQAYEAKKARFTQGWPDLAERLAVQLALWQSAPSSPNDPILDPEIVGAL</sequence>